<dbReference type="PATRIC" id="fig|188932.3.peg.1043"/>
<reference evidence="5 6" key="1">
    <citation type="submission" date="2016-03" db="EMBL/GenBank/DDBJ databases">
        <title>Complete genome sequence of Pedobacter cryoconitis PAMC 27485.</title>
        <authorList>
            <person name="Lee J."/>
            <person name="Kim O.-S."/>
        </authorList>
    </citation>
    <scope>NUCLEOTIDE SEQUENCE [LARGE SCALE GENOMIC DNA]</scope>
    <source>
        <strain evidence="5 6">PAMC 27485</strain>
    </source>
</reference>
<evidence type="ECO:0000256" key="2">
    <source>
        <dbReference type="ARBA" id="ARBA00023125"/>
    </source>
</evidence>
<keyword evidence="1" id="KW-0805">Transcription regulation</keyword>
<evidence type="ECO:0000313" key="5">
    <source>
        <dbReference type="EMBL" id="AMP97943.1"/>
    </source>
</evidence>
<protein>
    <submittedName>
        <fullName evidence="5">MarR family transcriptional regulator</fullName>
    </submittedName>
</protein>
<dbReference type="Proteomes" id="UP000071561">
    <property type="component" value="Chromosome"/>
</dbReference>
<sequence length="140" mass="16542">MICTFMCDTIKRESILIIRSLIMPEFFHDKKLYYTPIEFALKHIGGTWKMPILWRLQTNILRYGELKKDIPHITHKMLASQLRELEDKQLIERTVYPVVPPKVEYKITAKGLKAIPVIEHIMKYGYELIQEAGIEYPPKI</sequence>
<dbReference type="SUPFAM" id="SSF46785">
    <property type="entry name" value="Winged helix' DNA-binding domain"/>
    <property type="match status" value="1"/>
</dbReference>
<dbReference type="PANTHER" id="PTHR33204">
    <property type="entry name" value="TRANSCRIPTIONAL REGULATOR, MARR FAMILY"/>
    <property type="match status" value="1"/>
</dbReference>
<dbReference type="Gene3D" id="1.10.10.10">
    <property type="entry name" value="Winged helix-like DNA-binding domain superfamily/Winged helix DNA-binding domain"/>
    <property type="match status" value="1"/>
</dbReference>
<feature type="domain" description="HTH hxlR-type" evidence="4">
    <location>
        <begin position="35"/>
        <end position="133"/>
    </location>
</feature>
<dbReference type="PROSITE" id="PS51118">
    <property type="entry name" value="HTH_HXLR"/>
    <property type="match status" value="1"/>
</dbReference>
<dbReference type="InterPro" id="IPR036388">
    <property type="entry name" value="WH-like_DNA-bd_sf"/>
</dbReference>
<gene>
    <name evidence="5" type="ORF">AY601_1011</name>
</gene>
<organism evidence="5 6">
    <name type="scientific">Pedobacter cryoconitis</name>
    <dbReference type="NCBI Taxonomy" id="188932"/>
    <lineage>
        <taxon>Bacteria</taxon>
        <taxon>Pseudomonadati</taxon>
        <taxon>Bacteroidota</taxon>
        <taxon>Sphingobacteriia</taxon>
        <taxon>Sphingobacteriales</taxon>
        <taxon>Sphingobacteriaceae</taxon>
        <taxon>Pedobacter</taxon>
    </lineage>
</organism>
<evidence type="ECO:0000256" key="1">
    <source>
        <dbReference type="ARBA" id="ARBA00023015"/>
    </source>
</evidence>
<proteinExistence type="predicted"/>
<dbReference type="KEGG" id="pcm:AY601_1011"/>
<name>A0A127V9B7_9SPHI</name>
<dbReference type="EMBL" id="CP014504">
    <property type="protein sequence ID" value="AMP97943.1"/>
    <property type="molecule type" value="Genomic_DNA"/>
</dbReference>
<dbReference type="InterPro" id="IPR036390">
    <property type="entry name" value="WH_DNA-bd_sf"/>
</dbReference>
<dbReference type="Pfam" id="PF01638">
    <property type="entry name" value="HxlR"/>
    <property type="match status" value="1"/>
</dbReference>
<accession>A0A127V9B7</accession>
<evidence type="ECO:0000259" key="4">
    <source>
        <dbReference type="PROSITE" id="PS51118"/>
    </source>
</evidence>
<dbReference type="AlphaFoldDB" id="A0A127V9B7"/>
<dbReference type="GO" id="GO:0003677">
    <property type="term" value="F:DNA binding"/>
    <property type="evidence" value="ECO:0007669"/>
    <property type="project" value="UniProtKB-KW"/>
</dbReference>
<keyword evidence="3" id="KW-0804">Transcription</keyword>
<evidence type="ECO:0000313" key="6">
    <source>
        <dbReference type="Proteomes" id="UP000071561"/>
    </source>
</evidence>
<dbReference type="InterPro" id="IPR002577">
    <property type="entry name" value="HTH_HxlR"/>
</dbReference>
<keyword evidence="6" id="KW-1185">Reference proteome</keyword>
<keyword evidence="2" id="KW-0238">DNA-binding</keyword>
<evidence type="ECO:0000256" key="3">
    <source>
        <dbReference type="ARBA" id="ARBA00023163"/>
    </source>
</evidence>
<dbReference type="PANTHER" id="PTHR33204:SF29">
    <property type="entry name" value="TRANSCRIPTIONAL REGULATOR"/>
    <property type="match status" value="1"/>
</dbReference>